<dbReference type="RefSeq" id="WP_377942820.1">
    <property type="nucleotide sequence ID" value="NZ_JBHUCX010000024.1"/>
</dbReference>
<keyword evidence="2" id="KW-1185">Reference proteome</keyword>
<dbReference type="Proteomes" id="UP001597079">
    <property type="component" value="Unassembled WGS sequence"/>
</dbReference>
<evidence type="ECO:0000313" key="2">
    <source>
        <dbReference type="Proteomes" id="UP001597079"/>
    </source>
</evidence>
<sequence length="52" mass="5598">MFIIKCTNCGREQYWGEDVSVGQGTVIEVADKAVYCTCGAGVEEENGILVVL</sequence>
<comment type="caution">
    <text evidence="1">The sequence shown here is derived from an EMBL/GenBank/DDBJ whole genome shotgun (WGS) entry which is preliminary data.</text>
</comment>
<dbReference type="EMBL" id="JBHUCX010000024">
    <property type="protein sequence ID" value="MFD1674949.1"/>
    <property type="molecule type" value="Genomic_DNA"/>
</dbReference>
<protein>
    <submittedName>
        <fullName evidence="1">Uncharacterized protein</fullName>
    </submittedName>
</protein>
<gene>
    <name evidence="1" type="ORF">ACFSB2_09600</name>
</gene>
<accession>A0ABW4JGP8</accession>
<evidence type="ECO:0000313" key="1">
    <source>
        <dbReference type="EMBL" id="MFD1674949.1"/>
    </source>
</evidence>
<organism evidence="1 2">
    <name type="scientific">Alicyclobacillus fodiniaquatilis</name>
    <dbReference type="NCBI Taxonomy" id="1661150"/>
    <lineage>
        <taxon>Bacteria</taxon>
        <taxon>Bacillati</taxon>
        <taxon>Bacillota</taxon>
        <taxon>Bacilli</taxon>
        <taxon>Bacillales</taxon>
        <taxon>Alicyclobacillaceae</taxon>
        <taxon>Alicyclobacillus</taxon>
    </lineage>
</organism>
<proteinExistence type="predicted"/>
<reference evidence="2" key="1">
    <citation type="journal article" date="2019" name="Int. J. Syst. Evol. Microbiol.">
        <title>The Global Catalogue of Microorganisms (GCM) 10K type strain sequencing project: providing services to taxonomists for standard genome sequencing and annotation.</title>
        <authorList>
            <consortium name="The Broad Institute Genomics Platform"/>
            <consortium name="The Broad Institute Genome Sequencing Center for Infectious Disease"/>
            <person name="Wu L."/>
            <person name="Ma J."/>
        </authorList>
    </citation>
    <scope>NUCLEOTIDE SEQUENCE [LARGE SCALE GENOMIC DNA]</scope>
    <source>
        <strain evidence="2">CGMCC 1.12286</strain>
    </source>
</reference>
<name>A0ABW4JGP8_9BACL</name>